<dbReference type="Proteomes" id="UP000295399">
    <property type="component" value="Unassembled WGS sequence"/>
</dbReference>
<keyword evidence="6" id="KW-1185">Reference proteome</keyword>
<gene>
    <name evidence="5" type="ORF">EV659_102386</name>
</gene>
<evidence type="ECO:0000259" key="3">
    <source>
        <dbReference type="Pfam" id="PF01558"/>
    </source>
</evidence>
<feature type="domain" description="Pyruvate/ketoisovalerate oxidoreductase catalytic" evidence="3">
    <location>
        <begin position="35"/>
        <end position="225"/>
    </location>
</feature>
<evidence type="ECO:0000256" key="2">
    <source>
        <dbReference type="SAM" id="MobiDB-lite"/>
    </source>
</evidence>
<feature type="domain" description="DUF6537" evidence="4">
    <location>
        <begin position="282"/>
        <end position="505"/>
    </location>
</feature>
<reference evidence="5 6" key="1">
    <citation type="submission" date="2019-03" db="EMBL/GenBank/DDBJ databases">
        <title>Genomic Encyclopedia of Type Strains, Phase IV (KMG-IV): sequencing the most valuable type-strain genomes for metagenomic binning, comparative biology and taxonomic classification.</title>
        <authorList>
            <person name="Goeker M."/>
        </authorList>
    </citation>
    <scope>NUCLEOTIDE SEQUENCE [LARGE SCALE GENOMIC DNA]</scope>
    <source>
        <strain evidence="5 6">DSM 2132</strain>
    </source>
</reference>
<feature type="region of interest" description="Disordered" evidence="2">
    <location>
        <begin position="232"/>
        <end position="261"/>
    </location>
</feature>
<dbReference type="Pfam" id="PF01558">
    <property type="entry name" value="POR"/>
    <property type="match status" value="1"/>
</dbReference>
<dbReference type="InParanoid" id="A0A4R2PUY9"/>
<evidence type="ECO:0000256" key="1">
    <source>
        <dbReference type="ARBA" id="ARBA00023002"/>
    </source>
</evidence>
<feature type="compositionally biased region" description="Low complexity" evidence="2">
    <location>
        <begin position="553"/>
        <end position="565"/>
    </location>
</feature>
<dbReference type="NCBIfam" id="NF006179">
    <property type="entry name" value="PRK08312.1"/>
    <property type="match status" value="1"/>
</dbReference>
<dbReference type="Pfam" id="PF20169">
    <property type="entry name" value="DUF6537"/>
    <property type="match status" value="1"/>
</dbReference>
<proteinExistence type="predicted"/>
<evidence type="ECO:0000313" key="5">
    <source>
        <dbReference type="EMBL" id="TCP37975.1"/>
    </source>
</evidence>
<dbReference type="InterPro" id="IPR046667">
    <property type="entry name" value="DUF6537"/>
</dbReference>
<keyword evidence="1" id="KW-0560">Oxidoreductase</keyword>
<organism evidence="5 6">
    <name type="scientific">Rhodothalassium salexigens DSM 2132</name>
    <dbReference type="NCBI Taxonomy" id="1188247"/>
    <lineage>
        <taxon>Bacteria</taxon>
        <taxon>Pseudomonadati</taxon>
        <taxon>Pseudomonadota</taxon>
        <taxon>Alphaproteobacteria</taxon>
        <taxon>Rhodothalassiales</taxon>
        <taxon>Rhodothalassiaceae</taxon>
        <taxon>Rhodothalassium</taxon>
    </lineage>
</organism>
<dbReference type="EMBL" id="SLXO01000002">
    <property type="protein sequence ID" value="TCP37975.1"/>
    <property type="molecule type" value="Genomic_DNA"/>
</dbReference>
<evidence type="ECO:0000313" key="6">
    <source>
        <dbReference type="Proteomes" id="UP000295399"/>
    </source>
</evidence>
<accession>A0A4R2PUY9</accession>
<dbReference type="GO" id="GO:0016903">
    <property type="term" value="F:oxidoreductase activity, acting on the aldehyde or oxo group of donors"/>
    <property type="evidence" value="ECO:0007669"/>
    <property type="project" value="InterPro"/>
</dbReference>
<comment type="caution">
    <text evidence="5">The sequence shown here is derived from an EMBL/GenBank/DDBJ whole genome shotgun (WGS) entry which is preliminary data.</text>
</comment>
<dbReference type="OrthoDB" id="1490270at2"/>
<evidence type="ECO:0000259" key="4">
    <source>
        <dbReference type="Pfam" id="PF20169"/>
    </source>
</evidence>
<protein>
    <submittedName>
        <fullName evidence="5">Indolepyruvate ferredoxin oxidoreductase beta subunit</fullName>
    </submittedName>
</protein>
<dbReference type="InterPro" id="IPR002869">
    <property type="entry name" value="Pyrv_flavodox_OxRed_cen"/>
</dbReference>
<keyword evidence="5" id="KW-0670">Pyruvate</keyword>
<dbReference type="InterPro" id="IPR019752">
    <property type="entry name" value="Pyrv/ketoisovalerate_OxRed_cat"/>
</dbReference>
<name>A0A4R2PUY9_RHOSA</name>
<dbReference type="RefSeq" id="WP_132707622.1">
    <property type="nucleotide sequence ID" value="NZ_JACIGF010000002.1"/>
</dbReference>
<sequence length="565" mass="59590">MTDRRTSTPTDAAATVAGDGDVPLRAFSIAIAALGGQGGGVLAGWIVETAEAAGYIAQATSVPGVAQRTGATIYCVEIFPQAAAERAGAEPVLSLMPVPGDVDVVLAAEWMEAGRAIARGFVTPDRTTLVASTHRDYAISEKSALADGIADADAVQRAAAVQARHLVAFDMQALAGAEGGVISAALFGALAGSGALAIPVAEFEETIRRGGRAVATNLAVFRAAHDRAVRGADPAAASLASPPPSPPGHRRPSVSAGLGRARTPKAQRLLDRVAESFPTATHATVVEGVKRAVDYQDPRYAHAYLDRLAPVLAAERAASTGARGGAGGDRTYPLTRTVARHLALWMTYEDTIRVADLKTRAARFERTAAEVQAGADDIVYVTEFMHPRVEELADTLPAPLGRWVWATPWVRGVLGRLVARGRHIHTAKLRGFLPLYALARLRWMRRWTLRYQRETAEIRAWLVAITQVAGNDTALAEEIARCQTLVRGYGDTHARGMARFATLMAAARQVQGRCDAATTLAALRQAALEDEAGQALDTALSAQGLATAEPRTPAAKPVKPAEAAE</sequence>
<dbReference type="Gene3D" id="3.40.920.10">
    <property type="entry name" value="Pyruvate-ferredoxin oxidoreductase, PFOR, domain III"/>
    <property type="match status" value="1"/>
</dbReference>
<feature type="region of interest" description="Disordered" evidence="2">
    <location>
        <begin position="543"/>
        <end position="565"/>
    </location>
</feature>
<dbReference type="AlphaFoldDB" id="A0A4R2PUY9"/>
<dbReference type="SUPFAM" id="SSF53323">
    <property type="entry name" value="Pyruvate-ferredoxin oxidoreductase, PFOR, domain III"/>
    <property type="match status" value="1"/>
</dbReference>